<dbReference type="AlphaFoldDB" id="A0A1N6I990"/>
<evidence type="ECO:0000313" key="2">
    <source>
        <dbReference type="EMBL" id="SIO28586.1"/>
    </source>
</evidence>
<dbReference type="STRING" id="1121457.SAMN02745161_2539"/>
<protein>
    <submittedName>
        <fullName evidence="2">Type III secretion system translocon protein, YopD/IpaC/EspB family</fullName>
    </submittedName>
</protein>
<sequence>MSVVDSVNSYVKQNYSEQSAQFNKEVSEFFKSYSSKTGKSAENLQSDALKLCRTKKLSFAEALEKVSNTKLPPLMKKHISGYETKNPLGLPAPTADASLPLVWGESLAAQISALTTKLADQQRVIAKETKLAMSKELAKNKLEQADKAQAAALAKAICGYVSGAISIGGGMATMGRSLKMQNPKVKGPDGKMIEDSSIIANNMKLDAQVKTISQVTSGVSPIVNSTGEIVGSHFEHQRATLDAEATKMQAEKDAVDSLMQSMNELRQKSMDTQRALMQANLDTQRRILA</sequence>
<dbReference type="EMBL" id="FSRG01000006">
    <property type="protein sequence ID" value="SIO28586.1"/>
    <property type="molecule type" value="Genomic_DNA"/>
</dbReference>
<dbReference type="RefSeq" id="WP_074217310.1">
    <property type="nucleotide sequence ID" value="NZ_FSRG01000006.1"/>
</dbReference>
<evidence type="ECO:0000256" key="1">
    <source>
        <dbReference type="SAM" id="Coils"/>
    </source>
</evidence>
<name>A0A1N6I990_9BACT</name>
<keyword evidence="3" id="KW-1185">Reference proteome</keyword>
<gene>
    <name evidence="2" type="ORF">SAMN02745161_2539</name>
</gene>
<keyword evidence="1" id="KW-0175">Coiled coil</keyword>
<dbReference type="OrthoDB" id="9823874at2"/>
<organism evidence="2 3">
    <name type="scientific">Halodesulfovibrio marinisediminis DSM 17456</name>
    <dbReference type="NCBI Taxonomy" id="1121457"/>
    <lineage>
        <taxon>Bacteria</taxon>
        <taxon>Pseudomonadati</taxon>
        <taxon>Thermodesulfobacteriota</taxon>
        <taxon>Desulfovibrionia</taxon>
        <taxon>Desulfovibrionales</taxon>
        <taxon>Desulfovibrionaceae</taxon>
        <taxon>Halodesulfovibrio</taxon>
    </lineage>
</organism>
<dbReference type="Proteomes" id="UP000184694">
    <property type="component" value="Unassembled WGS sequence"/>
</dbReference>
<proteinExistence type="predicted"/>
<accession>A0A1N6I990</accession>
<reference evidence="3" key="1">
    <citation type="submission" date="2016-11" db="EMBL/GenBank/DDBJ databases">
        <authorList>
            <person name="Varghese N."/>
            <person name="Submissions S."/>
        </authorList>
    </citation>
    <scope>NUCLEOTIDE SEQUENCE [LARGE SCALE GENOMIC DNA]</scope>
    <source>
        <strain evidence="3">DSM 17456</strain>
    </source>
</reference>
<feature type="coiled-coil region" evidence="1">
    <location>
        <begin position="248"/>
        <end position="282"/>
    </location>
</feature>
<evidence type="ECO:0000313" key="3">
    <source>
        <dbReference type="Proteomes" id="UP000184694"/>
    </source>
</evidence>